<dbReference type="AlphaFoldDB" id="A0AAN9Y755"/>
<comment type="subcellular location">
    <subcellularLocation>
        <location evidence="1">Peroxisome</location>
    </subcellularLocation>
</comment>
<dbReference type="Proteomes" id="UP001367676">
    <property type="component" value="Unassembled WGS sequence"/>
</dbReference>
<dbReference type="Gene3D" id="3.30.300.30">
    <property type="match status" value="1"/>
</dbReference>
<sequence length="604" mass="67139">MKGVHILKFCSQYQRLREVFASSSFRCNHLIRHLSSGCQIINQKYSSNEFQPKERIIFDGIVHSPFPDIAEINPECTLDKFVWEHVDSWPNHVAIECGTTGQKYTYSELRTLSKKFATALQKRGYRPGQVLSVMLPNSPDFIIVLLGAIEAGMIVSSVNPIYTAYELSHQLHDNGAVVIVTQLNSLTTLNAAKELIKTKHKTDYKIDTIVSSTNVTSSIPSGVINFKEMISNQIDHSEFRPTNRSVDDVVILPYSSGTTGLSKGVQLTHRNCVSNITQLDTPMTSHIYPTTNSHQDVVPGILPFFHIFGLVVIAVRGLRHGVKLVTLPKFEVASFFSILKDHRATILYGVPPIMILLGNHSALTAEHMASLRLILTGAGPISTTDIEKVLNRFKSNLVVNQAYGLTETSPVALIGFQNQNEYHSVGKPIRSTCVKVIKPDGSIAASKEQGEICIKGPQVMLGYLNKPEATKQVIDEDQFFHSGDLGYYDDNGRFYICDRLKELIKVKGFQVPPAELEALLRTHEKVINAGVIGIPDDKTGEKPMAFVVTRGKNAVSERELLEFVSTRVAPYKQLAKVEFVDEIPSNPSGKILRRLLRDKLNSSK</sequence>
<dbReference type="Gene3D" id="3.40.50.12780">
    <property type="entry name" value="N-terminal domain of ligase-like"/>
    <property type="match status" value="1"/>
</dbReference>
<dbReference type="InterPro" id="IPR020845">
    <property type="entry name" value="AMP-binding_CS"/>
</dbReference>
<evidence type="ECO:0000313" key="6">
    <source>
        <dbReference type="EMBL" id="KAK7601596.1"/>
    </source>
</evidence>
<gene>
    <name evidence="6" type="ORF">V9T40_009037</name>
</gene>
<accession>A0AAN9Y755</accession>
<protein>
    <recommendedName>
        <fullName evidence="8">4-coumarate--CoA ligase</fullName>
    </recommendedName>
</protein>
<dbReference type="Pfam" id="PF13193">
    <property type="entry name" value="AMP-binding_C"/>
    <property type="match status" value="1"/>
</dbReference>
<feature type="domain" description="AMP-binding enzyme C-terminal" evidence="5">
    <location>
        <begin position="515"/>
        <end position="590"/>
    </location>
</feature>
<dbReference type="GO" id="GO:0005777">
    <property type="term" value="C:peroxisome"/>
    <property type="evidence" value="ECO:0007669"/>
    <property type="project" value="UniProtKB-SubCell"/>
</dbReference>
<comment type="similarity">
    <text evidence="2">Belongs to the ATP-dependent AMP-binding enzyme family.</text>
</comment>
<reference evidence="6 7" key="1">
    <citation type="submission" date="2024-03" db="EMBL/GenBank/DDBJ databases">
        <title>Adaptation during the transition from Ophiocordyceps entomopathogen to insect associate is accompanied by gene loss and intensified selection.</title>
        <authorList>
            <person name="Ward C.M."/>
            <person name="Onetto C.A."/>
            <person name="Borneman A.R."/>
        </authorList>
    </citation>
    <scope>NUCLEOTIDE SEQUENCE [LARGE SCALE GENOMIC DNA]</scope>
    <source>
        <strain evidence="6">AWRI1</strain>
        <tissue evidence="6">Single Adult Female</tissue>
    </source>
</reference>
<dbReference type="Pfam" id="PF00501">
    <property type="entry name" value="AMP-binding"/>
    <property type="match status" value="1"/>
</dbReference>
<dbReference type="FunFam" id="3.30.300.30:FF:000007">
    <property type="entry name" value="4-coumarate--CoA ligase 2"/>
    <property type="match status" value="1"/>
</dbReference>
<dbReference type="InterPro" id="IPR042099">
    <property type="entry name" value="ANL_N_sf"/>
</dbReference>
<name>A0AAN9Y755_9HEMI</name>
<dbReference type="PANTHER" id="PTHR24096:SF422">
    <property type="entry name" value="BCDNA.GH02901"/>
    <property type="match status" value="1"/>
</dbReference>
<dbReference type="InterPro" id="IPR045851">
    <property type="entry name" value="AMP-bd_C_sf"/>
</dbReference>
<evidence type="ECO:0008006" key="8">
    <source>
        <dbReference type="Google" id="ProtNLM"/>
    </source>
</evidence>
<dbReference type="SUPFAM" id="SSF56801">
    <property type="entry name" value="Acetyl-CoA synthetase-like"/>
    <property type="match status" value="1"/>
</dbReference>
<comment type="caution">
    <text evidence="6">The sequence shown here is derived from an EMBL/GenBank/DDBJ whole genome shotgun (WGS) entry which is preliminary data.</text>
</comment>
<evidence type="ECO:0000259" key="5">
    <source>
        <dbReference type="Pfam" id="PF13193"/>
    </source>
</evidence>
<evidence type="ECO:0000256" key="1">
    <source>
        <dbReference type="ARBA" id="ARBA00004275"/>
    </source>
</evidence>
<dbReference type="CDD" id="cd05911">
    <property type="entry name" value="Firefly_Luc_like"/>
    <property type="match status" value="1"/>
</dbReference>
<proteinExistence type="inferred from homology"/>
<evidence type="ECO:0000313" key="7">
    <source>
        <dbReference type="Proteomes" id="UP001367676"/>
    </source>
</evidence>
<dbReference type="PROSITE" id="PS00455">
    <property type="entry name" value="AMP_BINDING"/>
    <property type="match status" value="1"/>
</dbReference>
<dbReference type="InterPro" id="IPR000873">
    <property type="entry name" value="AMP-dep_synth/lig_dom"/>
</dbReference>
<dbReference type="PANTHER" id="PTHR24096">
    <property type="entry name" value="LONG-CHAIN-FATTY-ACID--COA LIGASE"/>
    <property type="match status" value="1"/>
</dbReference>
<feature type="domain" description="AMP-dependent synthetase/ligase" evidence="4">
    <location>
        <begin position="83"/>
        <end position="464"/>
    </location>
</feature>
<dbReference type="GO" id="GO:0046949">
    <property type="term" value="P:fatty-acyl-CoA biosynthetic process"/>
    <property type="evidence" value="ECO:0007669"/>
    <property type="project" value="TreeGrafter"/>
</dbReference>
<dbReference type="EMBL" id="JBBCAQ010000010">
    <property type="protein sequence ID" value="KAK7601596.1"/>
    <property type="molecule type" value="Genomic_DNA"/>
</dbReference>
<dbReference type="InterPro" id="IPR025110">
    <property type="entry name" value="AMP-bd_C"/>
</dbReference>
<evidence type="ECO:0000256" key="2">
    <source>
        <dbReference type="ARBA" id="ARBA00006432"/>
    </source>
</evidence>
<organism evidence="6 7">
    <name type="scientific">Parthenolecanium corni</name>
    <dbReference type="NCBI Taxonomy" id="536013"/>
    <lineage>
        <taxon>Eukaryota</taxon>
        <taxon>Metazoa</taxon>
        <taxon>Ecdysozoa</taxon>
        <taxon>Arthropoda</taxon>
        <taxon>Hexapoda</taxon>
        <taxon>Insecta</taxon>
        <taxon>Pterygota</taxon>
        <taxon>Neoptera</taxon>
        <taxon>Paraneoptera</taxon>
        <taxon>Hemiptera</taxon>
        <taxon>Sternorrhyncha</taxon>
        <taxon>Coccoidea</taxon>
        <taxon>Coccidae</taxon>
        <taxon>Parthenolecanium</taxon>
    </lineage>
</organism>
<evidence type="ECO:0000256" key="3">
    <source>
        <dbReference type="ARBA" id="ARBA00023140"/>
    </source>
</evidence>
<evidence type="ECO:0000259" key="4">
    <source>
        <dbReference type="Pfam" id="PF00501"/>
    </source>
</evidence>
<keyword evidence="7" id="KW-1185">Reference proteome</keyword>
<dbReference type="GO" id="GO:0004467">
    <property type="term" value="F:long-chain fatty acid-CoA ligase activity"/>
    <property type="evidence" value="ECO:0007669"/>
    <property type="project" value="TreeGrafter"/>
</dbReference>
<keyword evidence="3" id="KW-0576">Peroxisome</keyword>